<accession>A0A024VMX7</accession>
<dbReference type="PANTHER" id="PTHR46620:SF1">
    <property type="entry name" value="J DOMAIN-CONTAINING PROTEIN SPF31"/>
    <property type="match status" value="1"/>
</dbReference>
<dbReference type="Pfam" id="PF00226">
    <property type="entry name" value="DnaJ"/>
    <property type="match status" value="1"/>
</dbReference>
<feature type="region of interest" description="Disordered" evidence="2">
    <location>
        <begin position="479"/>
        <end position="511"/>
    </location>
</feature>
<organism evidence="4 5">
    <name type="scientific">Plasmodium falciparum FCH/4</name>
    <dbReference type="NCBI Taxonomy" id="1036724"/>
    <lineage>
        <taxon>Eukaryota</taxon>
        <taxon>Sar</taxon>
        <taxon>Alveolata</taxon>
        <taxon>Apicomplexa</taxon>
        <taxon>Aconoidasida</taxon>
        <taxon>Haemosporida</taxon>
        <taxon>Plasmodiidae</taxon>
        <taxon>Plasmodium</taxon>
        <taxon>Plasmodium (Laverania)</taxon>
    </lineage>
</organism>
<dbReference type="CDD" id="cd06257">
    <property type="entry name" value="DnaJ"/>
    <property type="match status" value="1"/>
</dbReference>
<evidence type="ECO:0000313" key="4">
    <source>
        <dbReference type="EMBL" id="ETW29643.1"/>
    </source>
</evidence>
<reference evidence="4 5" key="1">
    <citation type="submission" date="2013-02" db="EMBL/GenBank/DDBJ databases">
        <title>The Genome Annotation of Plasmodium falciparum FCH/4.</title>
        <authorList>
            <consortium name="The Broad Institute Genome Sequencing Platform"/>
            <consortium name="The Broad Institute Genome Sequencing Center for Infectious Disease"/>
            <person name="Neafsey D."/>
            <person name="Hoffman S."/>
            <person name="Volkman S."/>
            <person name="Rosenthal P."/>
            <person name="Walker B."/>
            <person name="Young S.K."/>
            <person name="Zeng Q."/>
            <person name="Gargeya S."/>
            <person name="Fitzgerald M."/>
            <person name="Haas B."/>
            <person name="Abouelleil A."/>
            <person name="Allen A.W."/>
            <person name="Alvarado L."/>
            <person name="Arachchi H.M."/>
            <person name="Berlin A.M."/>
            <person name="Chapman S.B."/>
            <person name="Gainer-Dewar J."/>
            <person name="Goldberg J."/>
            <person name="Griggs A."/>
            <person name="Gujja S."/>
            <person name="Hansen M."/>
            <person name="Howarth C."/>
            <person name="Imamovic A."/>
            <person name="Ireland A."/>
            <person name="Larimer J."/>
            <person name="McCowan C."/>
            <person name="Murphy C."/>
            <person name="Pearson M."/>
            <person name="Poon T.W."/>
            <person name="Priest M."/>
            <person name="Roberts A."/>
            <person name="Saif S."/>
            <person name="Shea T."/>
            <person name="Sisk P."/>
            <person name="Sykes S."/>
            <person name="Wortman J."/>
            <person name="Nusbaum C."/>
            <person name="Birren B."/>
        </authorList>
    </citation>
    <scope>NUCLEOTIDE SEQUENCE [LARGE SCALE GENOMIC DNA]</scope>
    <source>
        <strain evidence="4 5">FCH/4</strain>
    </source>
</reference>
<dbReference type="EMBL" id="KI927957">
    <property type="protein sequence ID" value="ETW29643.1"/>
    <property type="molecule type" value="Genomic_DNA"/>
</dbReference>
<evidence type="ECO:0000313" key="5">
    <source>
        <dbReference type="Proteomes" id="UP000030656"/>
    </source>
</evidence>
<sequence>MNNDQNKRNNNNWFNNCTNEKEKKKKDKKRNTNIQIFYKSDIDIFSPCIDVEGKLCVITSTGDILRYNFVIDDIKQNTNKSTSPTSRSLTSSPSSLSSSSSSISSSSSYRKERVTAQNELSYETQKDDDEEGEKYYDSIDDVENIINRGDKKKTQKKEKKKTNIQEEKYISIDFSSECLCSDNDYNFYIMEEGKVGNSNEDFPEKEMNIDTNNNMKDNTHEDEKNNPSEENQLNNNNNDDDDDMNELLETFLQDIDNITSNKEKNVEEKKLNKGDAGKEINRILEHKHSSPFEIFGIYENINMDLIKSRYRKLSILIHPDKCKIDKAAEAFHILTRAYEELQKDEIKEQYKSVYEIAKKNIIKKHQLKKKKINEINEYLNKTEEEYEITKEIQQLINEECENLLKIQKEKIEYAQNCKLANMKYVQEKEEERLKEEMEKEKEKKLWEQGRDERVNNWKNYKKENLKDEKEFHLYKNINKKKQERTQQEEQKLKNVPLTYEQNNVHKKRKKN</sequence>
<feature type="coiled-coil region" evidence="1">
    <location>
        <begin position="324"/>
        <end position="385"/>
    </location>
</feature>
<dbReference type="PANTHER" id="PTHR46620">
    <property type="entry name" value="J DOMAIN-CONTAINING PROTEIN SPF31"/>
    <property type="match status" value="1"/>
</dbReference>
<feature type="compositionally biased region" description="Basic and acidic residues" evidence="2">
    <location>
        <begin position="217"/>
        <end position="227"/>
    </location>
</feature>
<protein>
    <recommendedName>
        <fullName evidence="3">J domain-containing protein</fullName>
    </recommendedName>
</protein>
<feature type="compositionally biased region" description="Low complexity" evidence="2">
    <location>
        <begin position="228"/>
        <end position="237"/>
    </location>
</feature>
<dbReference type="AlphaFoldDB" id="A0A024VMX7"/>
<dbReference type="InterPro" id="IPR001623">
    <property type="entry name" value="DnaJ_domain"/>
</dbReference>
<reference evidence="4 5" key="2">
    <citation type="submission" date="2013-02" db="EMBL/GenBank/DDBJ databases">
        <title>The Genome Sequence of Plasmodium falciparum FCH/4.</title>
        <authorList>
            <consortium name="The Broad Institute Genome Sequencing Platform"/>
            <consortium name="The Broad Institute Genome Sequencing Center for Infectious Disease"/>
            <person name="Neafsey D."/>
            <person name="Cheeseman I."/>
            <person name="Volkman S."/>
            <person name="Adams J."/>
            <person name="Walker B."/>
            <person name="Young S.K."/>
            <person name="Zeng Q."/>
            <person name="Gargeya S."/>
            <person name="Fitzgerald M."/>
            <person name="Haas B."/>
            <person name="Abouelleil A."/>
            <person name="Alvarado L."/>
            <person name="Arachchi H.M."/>
            <person name="Berlin A.M."/>
            <person name="Chapman S.B."/>
            <person name="Dewar J."/>
            <person name="Goldberg J."/>
            <person name="Griggs A."/>
            <person name="Gujja S."/>
            <person name="Hansen M."/>
            <person name="Howarth C."/>
            <person name="Imamovic A."/>
            <person name="Larimer J."/>
            <person name="McCowan C."/>
            <person name="Murphy C."/>
            <person name="Neiman D."/>
            <person name="Pearson M."/>
            <person name="Priest M."/>
            <person name="Roberts A."/>
            <person name="Saif S."/>
            <person name="Shea T."/>
            <person name="Sisk P."/>
            <person name="Sykes S."/>
            <person name="Wortman J."/>
            <person name="Nusbaum C."/>
            <person name="Birren B."/>
        </authorList>
    </citation>
    <scope>NUCLEOTIDE SEQUENCE [LARGE SCALE GENOMIC DNA]</scope>
    <source>
        <strain evidence="4 5">FCH/4</strain>
    </source>
</reference>
<dbReference type="InterPro" id="IPR036869">
    <property type="entry name" value="J_dom_sf"/>
</dbReference>
<proteinExistence type="predicted"/>
<feature type="region of interest" description="Disordered" evidence="2">
    <location>
        <begin position="1"/>
        <end position="29"/>
    </location>
</feature>
<evidence type="ECO:0000256" key="1">
    <source>
        <dbReference type="SAM" id="Coils"/>
    </source>
</evidence>
<feature type="domain" description="J" evidence="3">
    <location>
        <begin position="290"/>
        <end position="354"/>
    </location>
</feature>
<feature type="compositionally biased region" description="Low complexity" evidence="2">
    <location>
        <begin position="81"/>
        <end position="108"/>
    </location>
</feature>
<dbReference type="OrthoDB" id="10250354at2759"/>
<feature type="compositionally biased region" description="Acidic residues" evidence="2">
    <location>
        <begin position="126"/>
        <end position="138"/>
    </location>
</feature>
<dbReference type="PROSITE" id="PS50076">
    <property type="entry name" value="DNAJ_2"/>
    <property type="match status" value="1"/>
</dbReference>
<name>A0A024VMX7_PLAFA</name>
<feature type="compositionally biased region" description="Basic and acidic residues" evidence="2">
    <location>
        <begin position="483"/>
        <end position="492"/>
    </location>
</feature>
<dbReference type="PRINTS" id="PR00625">
    <property type="entry name" value="JDOMAIN"/>
</dbReference>
<feature type="region of interest" description="Disordered" evidence="2">
    <location>
        <begin position="77"/>
        <end position="138"/>
    </location>
</feature>
<evidence type="ECO:0000259" key="3">
    <source>
        <dbReference type="PROSITE" id="PS50076"/>
    </source>
</evidence>
<dbReference type="SUPFAM" id="SSF46565">
    <property type="entry name" value="Chaperone J-domain"/>
    <property type="match status" value="1"/>
</dbReference>
<keyword evidence="1" id="KW-0175">Coiled coil</keyword>
<evidence type="ECO:0000256" key="2">
    <source>
        <dbReference type="SAM" id="MobiDB-lite"/>
    </source>
</evidence>
<dbReference type="SMART" id="SM00271">
    <property type="entry name" value="DnaJ"/>
    <property type="match status" value="1"/>
</dbReference>
<gene>
    <name evidence="4" type="ORF">PFFCH_02913</name>
</gene>
<feature type="compositionally biased region" description="Low complexity" evidence="2">
    <location>
        <begin position="1"/>
        <end position="18"/>
    </location>
</feature>
<feature type="region of interest" description="Disordered" evidence="2">
    <location>
        <begin position="196"/>
        <end position="244"/>
    </location>
</feature>
<dbReference type="Proteomes" id="UP000030656">
    <property type="component" value="Unassembled WGS sequence"/>
</dbReference>
<dbReference type="Gene3D" id="1.10.287.110">
    <property type="entry name" value="DnaJ domain"/>
    <property type="match status" value="1"/>
</dbReference>